<feature type="compositionally biased region" description="Polar residues" evidence="1">
    <location>
        <begin position="545"/>
        <end position="569"/>
    </location>
</feature>
<proteinExistence type="predicted"/>
<sequence length="710" mass="81217">MRQNVAHPFQSDDYRFKKDFCNSSATEKMDWSTNHPNKFVNRGSQDSAIGSHKSSFSFQDSQGSELSQVATQDVFSQNIATPQPEISKPMSMYEKWKNRQSMMKREGVSPQGMVLSQAGSAPGSSKKMPLLSLGRWDSKTSLNSLPSTTYISSLRRKPDDNDERKVMDQLVTIIKDCNNEVKSTLLYLMENMEKITDVSNGQFEKNMSSFLERIWIHEEAIKKLIEEHGTKACVQNELEANLAKKDCQISTLKGQLAEATKDTSQKWTEALRSEMRLFQAAVMDKLEKSRQPKEKHQYDFITDCLDTIHEQQKKNEGFWKSLKSGMKDSEKRIIDGVSKSLQKTESKILSQEKDCCKEFKNLTEMNKRDIQKCKMIDAVEKQDLDHWTRSLENTIEVQFKEMVHTLEQIITREIKMIDKEGNTSTHNQDFSGCKRSHSNHVPSKMPPLFIGPFQNQTQPFAMRKGPSPYAVVAPQRKAPSDKTSELKISSHLAKPRKRRKSVYNDKKCSSKKKCIIEGLSCNRNESPCNFRNMNSISSHTKDKTNLQQGSNLRKNSLRSHNSQDSRNNQQMNSAIRKALDAYNFDEPDTQNIASKPMIKLQHNSVPRLQTASYAGSQLDLKKPGTFSNAFNENKETPMLKKLVKDQSPLSSPSISVVDITFHRKVKTPFRGFHFRKEQRDLGPKHFKAPFTNWHSNMNPSQSKTLLSDVT</sequence>
<reference evidence="2 3" key="1">
    <citation type="journal article" date="2021" name="Elife">
        <title>Chloroplast acquisition without the gene transfer in kleptoplastic sea slugs, Plakobranchus ocellatus.</title>
        <authorList>
            <person name="Maeda T."/>
            <person name="Takahashi S."/>
            <person name="Yoshida T."/>
            <person name="Shimamura S."/>
            <person name="Takaki Y."/>
            <person name="Nagai Y."/>
            <person name="Toyoda A."/>
            <person name="Suzuki Y."/>
            <person name="Arimoto A."/>
            <person name="Ishii H."/>
            <person name="Satoh N."/>
            <person name="Nishiyama T."/>
            <person name="Hasebe M."/>
            <person name="Maruyama T."/>
            <person name="Minagawa J."/>
            <person name="Obokata J."/>
            <person name="Shigenobu S."/>
        </authorList>
    </citation>
    <scope>NUCLEOTIDE SEQUENCE [LARGE SCALE GENOMIC DNA]</scope>
</reference>
<name>A0AAV4BQX8_9GAST</name>
<feature type="compositionally biased region" description="Polar residues" evidence="1">
    <location>
        <begin position="527"/>
        <end position="538"/>
    </location>
</feature>
<protein>
    <submittedName>
        <fullName evidence="2">Uncharacterized protein</fullName>
    </submittedName>
</protein>
<comment type="caution">
    <text evidence="2">The sequence shown here is derived from an EMBL/GenBank/DDBJ whole genome shotgun (WGS) entry which is preliminary data.</text>
</comment>
<gene>
    <name evidence="2" type="ORF">PoB_004827700</name>
</gene>
<accession>A0AAV4BQX8</accession>
<evidence type="ECO:0000313" key="2">
    <source>
        <dbReference type="EMBL" id="GFO21772.1"/>
    </source>
</evidence>
<evidence type="ECO:0000256" key="1">
    <source>
        <dbReference type="SAM" id="MobiDB-lite"/>
    </source>
</evidence>
<dbReference type="EMBL" id="BLXT01005284">
    <property type="protein sequence ID" value="GFO21772.1"/>
    <property type="molecule type" value="Genomic_DNA"/>
</dbReference>
<organism evidence="2 3">
    <name type="scientific">Plakobranchus ocellatus</name>
    <dbReference type="NCBI Taxonomy" id="259542"/>
    <lineage>
        <taxon>Eukaryota</taxon>
        <taxon>Metazoa</taxon>
        <taxon>Spiralia</taxon>
        <taxon>Lophotrochozoa</taxon>
        <taxon>Mollusca</taxon>
        <taxon>Gastropoda</taxon>
        <taxon>Heterobranchia</taxon>
        <taxon>Euthyneura</taxon>
        <taxon>Panpulmonata</taxon>
        <taxon>Sacoglossa</taxon>
        <taxon>Placobranchoidea</taxon>
        <taxon>Plakobranchidae</taxon>
        <taxon>Plakobranchus</taxon>
    </lineage>
</organism>
<feature type="region of interest" description="Disordered" evidence="1">
    <location>
        <begin position="475"/>
        <end position="505"/>
    </location>
</feature>
<evidence type="ECO:0000313" key="3">
    <source>
        <dbReference type="Proteomes" id="UP000735302"/>
    </source>
</evidence>
<feature type="region of interest" description="Disordered" evidence="1">
    <location>
        <begin position="527"/>
        <end position="569"/>
    </location>
</feature>
<dbReference type="Proteomes" id="UP000735302">
    <property type="component" value="Unassembled WGS sequence"/>
</dbReference>
<dbReference type="AlphaFoldDB" id="A0AAV4BQX8"/>
<keyword evidence="3" id="KW-1185">Reference proteome</keyword>